<sequence length="533" mass="60953">MTAQGSSFQEQCSQCSAVDWGVTEEGGYFCRSCHNVIEYHFFAAFPRTISVSHREKGKGKLTCVLLVLLCGLAEHGNDWMVCEGFQFILKHQAEALLEMGVCPQFKDDVLCNFWRRYLQKSNQAYTRNPVTVERFQLIFIAFPELREGRKMDSLSVSELNMCDSLRASPGFSSDGGASSVCSGSLDANSYHSTAERKRWNLMTMPMTLAFCHLSLLWLREALTLSDLLRFVAEGHIPYINAYQVFPEEMKLYGKDSQIFRVESIPSHRKVQQEAHKLAVFLDLPRFPPVTQEYMLHPALLSLKYLTEANLPDELHLWVCRVMEQAGVGEGTYLTYDPLGRKSCLLSYDILAAALIIVTMKLLFKMDDQKECGIRQSSGLWTWPKRKKLKRLQGVVEHLQTSFQKLTNSTPEPQQSPPCSFRFRWGEVDGDGPSYYNQHLGSVVMEKNGSLHLMNPKYWHTALKPCQPKQCRDHFREIEPTLPRSYIFLLQLFSFLLGVGESCIHAQVIQVERLLIRNAPRTPSAQKLQQKQKN</sequence>
<evidence type="ECO:0000256" key="1">
    <source>
        <dbReference type="ARBA" id="ARBA00004604"/>
    </source>
</evidence>
<dbReference type="InterPro" id="IPR033599">
    <property type="entry name" value="TAF1B/Rrn7"/>
</dbReference>
<gene>
    <name evidence="15" type="ORF">Z043_104403</name>
</gene>
<name>A0A0P7XIA1_SCLFO</name>
<dbReference type="PANTHER" id="PTHR31576:SF2">
    <property type="entry name" value="TATA BOX-BINDING PROTEIN-ASSOCIATED FACTOR RNA POLYMERASE I SUBUNIT B"/>
    <property type="match status" value="1"/>
</dbReference>
<organism evidence="15 16">
    <name type="scientific">Scleropages formosus</name>
    <name type="common">Asian bonytongue</name>
    <name type="synonym">Osteoglossum formosum</name>
    <dbReference type="NCBI Taxonomy" id="113540"/>
    <lineage>
        <taxon>Eukaryota</taxon>
        <taxon>Metazoa</taxon>
        <taxon>Chordata</taxon>
        <taxon>Craniata</taxon>
        <taxon>Vertebrata</taxon>
        <taxon>Euteleostomi</taxon>
        <taxon>Actinopterygii</taxon>
        <taxon>Neopterygii</taxon>
        <taxon>Teleostei</taxon>
        <taxon>Osteoglossocephala</taxon>
        <taxon>Osteoglossomorpha</taxon>
        <taxon>Osteoglossiformes</taxon>
        <taxon>Osteoglossidae</taxon>
        <taxon>Scleropages</taxon>
    </lineage>
</organism>
<dbReference type="STRING" id="113540.ENSSFOP00015003119"/>
<dbReference type="Proteomes" id="UP000034805">
    <property type="component" value="Unassembled WGS sequence"/>
</dbReference>
<evidence type="ECO:0000313" key="16">
    <source>
        <dbReference type="Proteomes" id="UP000034805"/>
    </source>
</evidence>
<evidence type="ECO:0000256" key="3">
    <source>
        <dbReference type="ARBA" id="ARBA00018994"/>
    </source>
</evidence>
<dbReference type="PANTHER" id="PTHR31576">
    <property type="entry name" value="TATA BOX-BINDING PROTEIN-ASSOCIATED FACTOR RNA POLYMERASE I SUBUNIT B"/>
    <property type="match status" value="1"/>
</dbReference>
<protein>
    <recommendedName>
        <fullName evidence="3">TATA box-binding protein-associated factor RNA polymerase I subunit B</fullName>
    </recommendedName>
    <alternativeName>
        <fullName evidence="11">TATA box-binding protein-associated factor 1B</fullName>
    </alternativeName>
</protein>
<evidence type="ECO:0000256" key="11">
    <source>
        <dbReference type="ARBA" id="ARBA00032500"/>
    </source>
</evidence>
<keyword evidence="5" id="KW-0863">Zinc-finger</keyword>
<accession>A0A0P7XIA1</accession>
<dbReference type="InterPro" id="IPR048538">
    <property type="entry name" value="Rrn7_cyclin_C"/>
</dbReference>
<comment type="similarity">
    <text evidence="2">Belongs to the RRN7/TAF1B family.</text>
</comment>
<evidence type="ECO:0000259" key="14">
    <source>
        <dbReference type="Pfam" id="PF20645"/>
    </source>
</evidence>
<evidence type="ECO:0000256" key="10">
    <source>
        <dbReference type="ARBA" id="ARBA00023242"/>
    </source>
</evidence>
<dbReference type="InterPro" id="IPR048540">
    <property type="entry name" value="Rrn7_cyclin_N"/>
</dbReference>
<dbReference type="GO" id="GO:0070860">
    <property type="term" value="C:RNA polymerase I core factor complex"/>
    <property type="evidence" value="ECO:0007669"/>
    <property type="project" value="InterPro"/>
</dbReference>
<dbReference type="EMBL" id="JARO02001167">
    <property type="protein sequence ID" value="KPP76268.1"/>
    <property type="molecule type" value="Genomic_DNA"/>
</dbReference>
<feature type="domain" description="Rrn7/TAF1B N-terminal cyclin" evidence="13">
    <location>
        <begin position="85"/>
        <end position="246"/>
    </location>
</feature>
<feature type="domain" description="Rrn7/TAF1B C-terminal cyclin" evidence="14">
    <location>
        <begin position="263"/>
        <end position="372"/>
    </location>
</feature>
<dbReference type="GO" id="GO:0005668">
    <property type="term" value="C:RNA polymerase transcription factor SL1 complex"/>
    <property type="evidence" value="ECO:0007669"/>
    <property type="project" value="TreeGrafter"/>
</dbReference>
<dbReference type="GO" id="GO:0042790">
    <property type="term" value="P:nucleolar large rRNA transcription by RNA polymerase I"/>
    <property type="evidence" value="ECO:0007669"/>
    <property type="project" value="TreeGrafter"/>
</dbReference>
<keyword evidence="7" id="KW-0805">Transcription regulation</keyword>
<evidence type="ECO:0000256" key="6">
    <source>
        <dbReference type="ARBA" id="ARBA00022833"/>
    </source>
</evidence>
<evidence type="ECO:0000256" key="7">
    <source>
        <dbReference type="ARBA" id="ARBA00023015"/>
    </source>
</evidence>
<dbReference type="Pfam" id="PF20644">
    <property type="entry name" value="Rrn7_cyclin_N"/>
    <property type="match status" value="1"/>
</dbReference>
<comment type="caution">
    <text evidence="15">The sequence shown here is derived from an EMBL/GenBank/DDBJ whole genome shotgun (WGS) entry which is preliminary data.</text>
</comment>
<comment type="subcellular location">
    <subcellularLocation>
        <location evidence="1">Nucleus</location>
        <location evidence="1">Nucleolus</location>
    </subcellularLocation>
</comment>
<evidence type="ECO:0000256" key="8">
    <source>
        <dbReference type="ARBA" id="ARBA00023125"/>
    </source>
</evidence>
<evidence type="ECO:0000256" key="5">
    <source>
        <dbReference type="ARBA" id="ARBA00022771"/>
    </source>
</evidence>
<dbReference type="InterPro" id="IPR021752">
    <property type="entry name" value="TF_Rrn7_Zf"/>
</dbReference>
<dbReference type="Pfam" id="PF11781">
    <property type="entry name" value="Zn_ribbon_RRN7"/>
    <property type="match status" value="1"/>
</dbReference>
<evidence type="ECO:0000256" key="2">
    <source>
        <dbReference type="ARBA" id="ARBA00006899"/>
    </source>
</evidence>
<keyword evidence="9" id="KW-0804">Transcription</keyword>
<evidence type="ECO:0000256" key="9">
    <source>
        <dbReference type="ARBA" id="ARBA00023163"/>
    </source>
</evidence>
<dbReference type="GO" id="GO:0008270">
    <property type="term" value="F:zinc ion binding"/>
    <property type="evidence" value="ECO:0007669"/>
    <property type="project" value="UniProtKB-KW"/>
</dbReference>
<keyword evidence="6" id="KW-0862">Zinc</keyword>
<evidence type="ECO:0000256" key="4">
    <source>
        <dbReference type="ARBA" id="ARBA00022723"/>
    </source>
</evidence>
<feature type="domain" description="RRN7-type" evidence="12">
    <location>
        <begin position="8"/>
        <end position="38"/>
    </location>
</feature>
<evidence type="ECO:0000313" key="15">
    <source>
        <dbReference type="EMBL" id="KPP76268.1"/>
    </source>
</evidence>
<keyword evidence="4" id="KW-0479">Metal-binding</keyword>
<evidence type="ECO:0000259" key="12">
    <source>
        <dbReference type="Pfam" id="PF11781"/>
    </source>
</evidence>
<proteinExistence type="inferred from homology"/>
<dbReference type="GO" id="GO:0001164">
    <property type="term" value="F:RNA polymerase I core promoter sequence-specific DNA binding"/>
    <property type="evidence" value="ECO:0007669"/>
    <property type="project" value="InterPro"/>
</dbReference>
<keyword evidence="8" id="KW-0238">DNA-binding</keyword>
<keyword evidence="10" id="KW-0539">Nucleus</keyword>
<dbReference type="AlphaFoldDB" id="A0A0P7XIA1"/>
<dbReference type="Pfam" id="PF20645">
    <property type="entry name" value="Rrn7_cyclin_C"/>
    <property type="match status" value="1"/>
</dbReference>
<reference evidence="15 16" key="1">
    <citation type="submission" date="2015-08" db="EMBL/GenBank/DDBJ databases">
        <title>The genome of the Asian arowana (Scleropages formosus).</title>
        <authorList>
            <person name="Tan M.H."/>
            <person name="Gan H.M."/>
            <person name="Croft L.J."/>
            <person name="Austin C.M."/>
        </authorList>
    </citation>
    <scope>NUCLEOTIDE SEQUENCE [LARGE SCALE GENOMIC DNA]</scope>
    <source>
        <strain evidence="15">Aro1</strain>
    </source>
</reference>
<evidence type="ECO:0000259" key="13">
    <source>
        <dbReference type="Pfam" id="PF20644"/>
    </source>
</evidence>